<evidence type="ECO:0000313" key="2">
    <source>
        <dbReference type="EMBL" id="EFE40820.1"/>
    </source>
</evidence>
<comment type="caution">
    <text evidence="2">The sequence shown here is derived from an EMBL/GenBank/DDBJ whole genome shotgun (WGS) entry which is preliminary data.</text>
</comment>
<keyword evidence="3" id="KW-1185">Reference proteome</keyword>
<dbReference type="GeneID" id="9578398"/>
<protein>
    <submittedName>
        <fullName evidence="2">Uncharacterized protein</fullName>
    </submittedName>
</protein>
<dbReference type="Proteomes" id="UP000008383">
    <property type="component" value="Unassembled WGS sequence"/>
</dbReference>
<name>D4DBF4_TRIVH</name>
<feature type="region of interest" description="Disordered" evidence="1">
    <location>
        <begin position="1"/>
        <end position="30"/>
    </location>
</feature>
<dbReference type="EMBL" id="ACYE01000225">
    <property type="protein sequence ID" value="EFE40820.1"/>
    <property type="molecule type" value="Genomic_DNA"/>
</dbReference>
<proteinExistence type="predicted"/>
<dbReference type="KEGG" id="tve:TRV_04454"/>
<evidence type="ECO:0000313" key="3">
    <source>
        <dbReference type="Proteomes" id="UP000008383"/>
    </source>
</evidence>
<dbReference type="HOGENOM" id="CLU_1375212_0_0_1"/>
<gene>
    <name evidence="2" type="ORF">TRV_04454</name>
</gene>
<dbReference type="AlphaFoldDB" id="D4DBF4"/>
<evidence type="ECO:0000256" key="1">
    <source>
        <dbReference type="SAM" id="MobiDB-lite"/>
    </source>
</evidence>
<accession>D4DBF4</accession>
<sequence length="199" mass="21919">NHLAAQPTGLEKKKERKKERKKEKEEDDGREREPVYVYGVAITYQVKGPAVLTSRFMLAVRLRPSKREVDCQLDSIANMQAERRKGTTNCDRRDITTSSPSSLGVWTEGLTPLAACDAGVNHPMRRRGFSLFALALSRFTSHFCPAAAALFQLYRRMSSDMLAIKLGDQTSPNPTRAPSPFIGNTSNACVSSDGADLAA</sequence>
<dbReference type="RefSeq" id="XP_003021438.1">
    <property type="nucleotide sequence ID" value="XM_003021392.1"/>
</dbReference>
<reference evidence="3" key="1">
    <citation type="journal article" date="2011" name="Genome Biol.">
        <title>Comparative and functional genomics provide insights into the pathogenicity of dermatophytic fungi.</title>
        <authorList>
            <person name="Burmester A."/>
            <person name="Shelest E."/>
            <person name="Gloeckner G."/>
            <person name="Heddergott C."/>
            <person name="Schindler S."/>
            <person name="Staib P."/>
            <person name="Heidel A."/>
            <person name="Felder M."/>
            <person name="Petzold A."/>
            <person name="Szafranski K."/>
            <person name="Feuermann M."/>
            <person name="Pedruzzi I."/>
            <person name="Priebe S."/>
            <person name="Groth M."/>
            <person name="Winkler R."/>
            <person name="Li W."/>
            <person name="Kniemeyer O."/>
            <person name="Schroeckh V."/>
            <person name="Hertweck C."/>
            <person name="Hube B."/>
            <person name="White T.C."/>
            <person name="Platzer M."/>
            <person name="Guthke R."/>
            <person name="Heitman J."/>
            <person name="Woestemeyer J."/>
            <person name="Zipfel P.F."/>
            <person name="Monod M."/>
            <person name="Brakhage A.A."/>
        </authorList>
    </citation>
    <scope>NUCLEOTIDE SEQUENCE [LARGE SCALE GENOMIC DNA]</scope>
    <source>
        <strain evidence="3">HKI 0517</strain>
    </source>
</reference>
<organism evidence="2 3">
    <name type="scientific">Trichophyton verrucosum (strain HKI 0517)</name>
    <dbReference type="NCBI Taxonomy" id="663202"/>
    <lineage>
        <taxon>Eukaryota</taxon>
        <taxon>Fungi</taxon>
        <taxon>Dikarya</taxon>
        <taxon>Ascomycota</taxon>
        <taxon>Pezizomycotina</taxon>
        <taxon>Eurotiomycetes</taxon>
        <taxon>Eurotiomycetidae</taxon>
        <taxon>Onygenales</taxon>
        <taxon>Arthrodermataceae</taxon>
        <taxon>Trichophyton</taxon>
    </lineage>
</organism>
<feature type="non-terminal residue" evidence="2">
    <location>
        <position position="1"/>
    </location>
</feature>